<dbReference type="NCBIfam" id="NF009905">
    <property type="entry name" value="PRK13368.1"/>
    <property type="match status" value="1"/>
</dbReference>
<protein>
    <recommendedName>
        <fullName evidence="5">3-deoxy-manno-octulosonate cytidylyltransferase</fullName>
        <ecNumber evidence="5">2.7.7.38</ecNumber>
    </recommendedName>
    <alternativeName>
        <fullName evidence="5">CMP-2-keto-3-deoxyoctulosonic acid synthase</fullName>
        <shortName evidence="5">CKS</shortName>
        <shortName evidence="5">CMP-KDO synthase</shortName>
    </alternativeName>
</protein>
<dbReference type="GO" id="GO:0008690">
    <property type="term" value="F:3-deoxy-manno-octulosonate cytidylyltransferase activity"/>
    <property type="evidence" value="ECO:0007669"/>
    <property type="project" value="UniProtKB-UniRule"/>
</dbReference>
<dbReference type="NCBIfam" id="TIGR00466">
    <property type="entry name" value="kdsB"/>
    <property type="match status" value="1"/>
</dbReference>
<dbReference type="NCBIfam" id="NF003950">
    <property type="entry name" value="PRK05450.1-3"/>
    <property type="match status" value="1"/>
</dbReference>
<dbReference type="SUPFAM" id="SSF53448">
    <property type="entry name" value="Nucleotide-diphospho-sugar transferases"/>
    <property type="match status" value="1"/>
</dbReference>
<dbReference type="InterPro" id="IPR004528">
    <property type="entry name" value="KdsB"/>
</dbReference>
<dbReference type="RefSeq" id="WP_041017103.1">
    <property type="nucleotide sequence ID" value="NZ_CCEJ010000003.1"/>
</dbReference>
<name>A0A090D173_9BACT</name>
<dbReference type="GO" id="GO:0033468">
    <property type="term" value="P:CMP-keto-3-deoxy-D-manno-octulosonic acid biosynthetic process"/>
    <property type="evidence" value="ECO:0007669"/>
    <property type="project" value="UniProtKB-UniRule"/>
</dbReference>
<keyword evidence="2 5" id="KW-0808">Transferase</keyword>
<dbReference type="InterPro" id="IPR003329">
    <property type="entry name" value="Cytidylyl_trans"/>
</dbReference>
<evidence type="ECO:0000256" key="3">
    <source>
        <dbReference type="ARBA" id="ARBA00022695"/>
    </source>
</evidence>
<evidence type="ECO:0000313" key="7">
    <source>
        <dbReference type="Proteomes" id="UP000031552"/>
    </source>
</evidence>
<comment type="catalytic activity">
    <reaction evidence="5">
        <text>3-deoxy-alpha-D-manno-oct-2-ulosonate + CTP = CMP-3-deoxy-beta-D-manno-octulosonate + diphosphate</text>
        <dbReference type="Rhea" id="RHEA:23448"/>
        <dbReference type="ChEBI" id="CHEBI:33019"/>
        <dbReference type="ChEBI" id="CHEBI:37563"/>
        <dbReference type="ChEBI" id="CHEBI:85986"/>
        <dbReference type="ChEBI" id="CHEBI:85987"/>
        <dbReference type="EC" id="2.7.7.38"/>
    </reaction>
</comment>
<dbReference type="PANTHER" id="PTHR42866:SF2">
    <property type="entry name" value="3-DEOXY-MANNO-OCTULOSONATE CYTIDYLYLTRANSFERASE, MITOCHONDRIAL"/>
    <property type="match status" value="1"/>
</dbReference>
<dbReference type="STRING" id="1437425.CSEC_0826"/>
<keyword evidence="7" id="KW-1185">Reference proteome</keyword>
<dbReference type="NCBIfam" id="NF003952">
    <property type="entry name" value="PRK05450.1-5"/>
    <property type="match status" value="1"/>
</dbReference>
<comment type="caution">
    <text evidence="6">The sequence shown here is derived from an EMBL/GenBank/DDBJ whole genome shotgun (WGS) entry which is preliminary data.</text>
</comment>
<accession>A0A090D173</accession>
<comment type="subcellular location">
    <subcellularLocation>
        <location evidence="5">Cytoplasm</location>
    </subcellularLocation>
    <subcellularLocation>
        <location evidence="1">Membrane</location>
    </subcellularLocation>
</comment>
<dbReference type="EC" id="2.7.7.38" evidence="5"/>
<evidence type="ECO:0000256" key="4">
    <source>
        <dbReference type="ARBA" id="ARBA00022985"/>
    </source>
</evidence>
<keyword evidence="4 5" id="KW-0448">Lipopolysaccharide biosynthesis</keyword>
<organism evidence="6 7">
    <name type="scientific">Candidatus Criblamydia sequanensis CRIB-18</name>
    <dbReference type="NCBI Taxonomy" id="1437425"/>
    <lineage>
        <taxon>Bacteria</taxon>
        <taxon>Pseudomonadati</taxon>
        <taxon>Chlamydiota</taxon>
        <taxon>Chlamydiia</taxon>
        <taxon>Parachlamydiales</taxon>
        <taxon>Candidatus Criblamydiaceae</taxon>
        <taxon>Candidatus Criblamydia</taxon>
    </lineage>
</organism>
<dbReference type="OrthoDB" id="9815559at2"/>
<evidence type="ECO:0000256" key="2">
    <source>
        <dbReference type="ARBA" id="ARBA00022679"/>
    </source>
</evidence>
<evidence type="ECO:0000256" key="5">
    <source>
        <dbReference type="HAMAP-Rule" id="MF_00057"/>
    </source>
</evidence>
<dbReference type="CDD" id="cd02517">
    <property type="entry name" value="CMP-KDO-Synthetase"/>
    <property type="match status" value="1"/>
</dbReference>
<dbReference type="GO" id="GO:0009103">
    <property type="term" value="P:lipopolysaccharide biosynthetic process"/>
    <property type="evidence" value="ECO:0007669"/>
    <property type="project" value="UniProtKB-UniRule"/>
</dbReference>
<gene>
    <name evidence="5 6" type="primary">kdsB</name>
    <name evidence="6" type="ORF">CSEC_0826</name>
</gene>
<comment type="function">
    <text evidence="5">Activates KDO (a required 8-carbon sugar) for incorporation into bacterial lipopolysaccharide in Gram-negative bacteria.</text>
</comment>
<dbReference type="FunFam" id="3.90.550.10:FF:000011">
    <property type="entry name" value="3-deoxy-manno-octulosonate cytidylyltransferase"/>
    <property type="match status" value="1"/>
</dbReference>
<dbReference type="InterPro" id="IPR029044">
    <property type="entry name" value="Nucleotide-diphossugar_trans"/>
</dbReference>
<reference evidence="6" key="2">
    <citation type="submission" date="2014-09" db="EMBL/GenBank/DDBJ databases">
        <title>Criblamydia sequanensis harbors a mega-plasmid encoding arsenite resistance.</title>
        <authorList>
            <person name="Bertelli C."/>
            <person name="Goesmann A."/>
            <person name="Greub G."/>
        </authorList>
    </citation>
    <scope>NUCLEOTIDE SEQUENCE [LARGE SCALE GENOMIC DNA]</scope>
    <source>
        <strain evidence="6">CRIB-18</strain>
    </source>
</reference>
<dbReference type="AlphaFoldDB" id="A0A090D173"/>
<dbReference type="PANTHER" id="PTHR42866">
    <property type="entry name" value="3-DEOXY-MANNO-OCTULOSONATE CYTIDYLYLTRANSFERASE"/>
    <property type="match status" value="1"/>
</dbReference>
<evidence type="ECO:0000256" key="1">
    <source>
        <dbReference type="ARBA" id="ARBA00004370"/>
    </source>
</evidence>
<evidence type="ECO:0000313" key="6">
    <source>
        <dbReference type="EMBL" id="CDR33655.1"/>
    </source>
</evidence>
<reference evidence="6" key="1">
    <citation type="submission" date="2013-12" db="EMBL/GenBank/DDBJ databases">
        <authorList>
            <person name="Linke B."/>
        </authorList>
    </citation>
    <scope>NUCLEOTIDE SEQUENCE [LARGE SCALE GENOMIC DNA]</scope>
    <source>
        <strain evidence="6">CRIB-18</strain>
    </source>
</reference>
<comment type="similarity">
    <text evidence="5">Belongs to the KdsB family.</text>
</comment>
<dbReference type="EMBL" id="CCEJ010000003">
    <property type="protein sequence ID" value="CDR33655.1"/>
    <property type="molecule type" value="Genomic_DNA"/>
</dbReference>
<proteinExistence type="inferred from homology"/>
<sequence>MSSKKPSIIGIIPARFGSTRLPGKPLLEFEGKPLIQHTYENAKKCKLFDELLVATDDERIKNKVESFGGKAVMTPDICATGTERLAYVIAEFPDFAHYDIVVNVQGDEPDVSENTIDLVVKNLILHNDASMATACVPLNNLEEINKSSVVKCVFDKKGYALYFSRSPIPSHKTERVNKNIPYHKHIGLYAYRKDFLLIYPYLTSTPLQISEDLEQLKALEHGYKIHITLVDHDTKGIDTPEDYKLRESKICQ</sequence>
<dbReference type="UniPathway" id="UPA00358">
    <property type="reaction ID" value="UER00476"/>
</dbReference>
<dbReference type="GO" id="GO:0016020">
    <property type="term" value="C:membrane"/>
    <property type="evidence" value="ECO:0007669"/>
    <property type="project" value="UniProtKB-SubCell"/>
</dbReference>
<keyword evidence="5" id="KW-0963">Cytoplasm</keyword>
<keyword evidence="3 5" id="KW-0548">Nucleotidyltransferase</keyword>
<comment type="pathway">
    <text evidence="5">Nucleotide-sugar biosynthesis; CMP-3-deoxy-D-manno-octulosonate biosynthesis; CMP-3-deoxy-D-manno-octulosonate from 3-deoxy-D-manno-octulosonate and CTP: step 1/1.</text>
</comment>
<dbReference type="HAMAP" id="MF_00057">
    <property type="entry name" value="KdsB"/>
    <property type="match status" value="1"/>
</dbReference>
<dbReference type="Proteomes" id="UP000031552">
    <property type="component" value="Unassembled WGS sequence"/>
</dbReference>
<dbReference type="GO" id="GO:0005829">
    <property type="term" value="C:cytosol"/>
    <property type="evidence" value="ECO:0007669"/>
    <property type="project" value="TreeGrafter"/>
</dbReference>
<dbReference type="eggNOG" id="COG1212">
    <property type="taxonomic scope" value="Bacteria"/>
</dbReference>
<dbReference type="Gene3D" id="3.90.550.10">
    <property type="entry name" value="Spore Coat Polysaccharide Biosynthesis Protein SpsA, Chain A"/>
    <property type="match status" value="1"/>
</dbReference>
<dbReference type="Pfam" id="PF02348">
    <property type="entry name" value="CTP_transf_3"/>
    <property type="match status" value="1"/>
</dbReference>